<proteinExistence type="predicted"/>
<accession>A0A6A6Y1V6</accession>
<feature type="coiled-coil region" evidence="1">
    <location>
        <begin position="534"/>
        <end position="604"/>
    </location>
</feature>
<evidence type="ECO:0000256" key="2">
    <source>
        <dbReference type="SAM" id="MobiDB-lite"/>
    </source>
</evidence>
<feature type="compositionally biased region" description="Basic and acidic residues" evidence="2">
    <location>
        <begin position="204"/>
        <end position="214"/>
    </location>
</feature>
<dbReference type="OrthoDB" id="10404485at2759"/>
<feature type="compositionally biased region" description="Low complexity" evidence="2">
    <location>
        <begin position="322"/>
        <end position="343"/>
    </location>
</feature>
<feature type="compositionally biased region" description="Acidic residues" evidence="2">
    <location>
        <begin position="376"/>
        <end position="388"/>
    </location>
</feature>
<evidence type="ECO:0000313" key="3">
    <source>
        <dbReference type="EMBL" id="KAF2802796.1"/>
    </source>
</evidence>
<dbReference type="AlphaFoldDB" id="A0A6A6Y1V6"/>
<sequence>MEHLISTIKKIWTPLPDHLIPVDISPREDYNPHQINLSHWPPIDLLQRVQIIAQVIGEKDYSYAHARMRRAVDIRVQETEEDGEEYCGEGSRIFEAQDASALIKELRLEKQGRSKAPGRAALLAEYGAAIERSEHPEFPTPATEEPPAVGEDAGKQKATGHHEGDDFDPHLSNSTSHQAVQNPTPESSPTQIQVQAQTNINLKNSREFTDKSRCIDLTTPPHSQVAQQSAPVKPVQKRKRDGVSPPPESTRNVRRVPQSWLSSQQTNEEDLPRLHKQLDNVAPFAPKIMQDYGAKTPDTESSIIGQEPAAPDATAMQSPIHSVSPQMPSSSSLSSAPPQSSPSEEGLILEKVVPLPKARFASWRRKEPIPRQLTQEDLDSDEGDDDPYDGTFPARHPAFPSREDNLMAQVSFLKLENERLKASQAGLHESLATLVKDLHQRQTEINDLKIKKTSKPEHAKQLKAAEDKIKELGKEIRDLQSRPLAITEIFVQTLDELRERMLLSFSDEDGMLNNEDIQKLQRAIHASNKGASDATMLQENLARDKEVRDQAEQRLEAAEMALQEYLEGLSPTLHAELMSLIGDLENARDAAVAAERAEERSQDRLSRHNLMKMRADQYNYLAEQKNGGLNIDPLMRDLLVPIVRLRGAVGPSTSSQAGMKTRSGCSAGEKK</sequence>
<reference evidence="5" key="2">
    <citation type="submission" date="2020-04" db="EMBL/GenBank/DDBJ databases">
        <authorList>
            <consortium name="NCBI Genome Project"/>
        </authorList>
    </citation>
    <scope>NUCLEOTIDE SEQUENCE</scope>
    <source>
        <strain evidence="5">CBS 304.34</strain>
    </source>
</reference>
<evidence type="ECO:0000313" key="5">
    <source>
        <dbReference type="RefSeq" id="XP_033569760.1"/>
    </source>
</evidence>
<gene>
    <name evidence="3 5" type="ORF">BDZ99DRAFT_527229</name>
</gene>
<feature type="region of interest" description="Disordered" evidence="2">
    <location>
        <begin position="650"/>
        <end position="671"/>
    </location>
</feature>
<reference evidence="5" key="3">
    <citation type="submission" date="2025-04" db="UniProtKB">
        <authorList>
            <consortium name="RefSeq"/>
        </authorList>
    </citation>
    <scope>IDENTIFICATION</scope>
    <source>
        <strain evidence="5">CBS 304.34</strain>
    </source>
</reference>
<feature type="compositionally biased region" description="Polar residues" evidence="2">
    <location>
        <begin position="220"/>
        <end position="230"/>
    </location>
</feature>
<evidence type="ECO:0000313" key="4">
    <source>
        <dbReference type="Proteomes" id="UP000504636"/>
    </source>
</evidence>
<reference evidence="3 5" key="1">
    <citation type="journal article" date="2020" name="Stud. Mycol.">
        <title>101 Dothideomycetes genomes: a test case for predicting lifestyles and emergence of pathogens.</title>
        <authorList>
            <person name="Haridas S."/>
            <person name="Albert R."/>
            <person name="Binder M."/>
            <person name="Bloem J."/>
            <person name="Labutti K."/>
            <person name="Salamov A."/>
            <person name="Andreopoulos B."/>
            <person name="Baker S."/>
            <person name="Barry K."/>
            <person name="Bills G."/>
            <person name="Bluhm B."/>
            <person name="Cannon C."/>
            <person name="Castanera R."/>
            <person name="Culley D."/>
            <person name="Daum C."/>
            <person name="Ezra D."/>
            <person name="Gonzalez J."/>
            <person name="Henrissat B."/>
            <person name="Kuo A."/>
            <person name="Liang C."/>
            <person name="Lipzen A."/>
            <person name="Lutzoni F."/>
            <person name="Magnuson J."/>
            <person name="Mondo S."/>
            <person name="Nolan M."/>
            <person name="Ohm R."/>
            <person name="Pangilinan J."/>
            <person name="Park H.-J."/>
            <person name="Ramirez L."/>
            <person name="Alfaro M."/>
            <person name="Sun H."/>
            <person name="Tritt A."/>
            <person name="Yoshinaga Y."/>
            <person name="Zwiers L.-H."/>
            <person name="Turgeon B."/>
            <person name="Goodwin S."/>
            <person name="Spatafora J."/>
            <person name="Crous P."/>
            <person name="Grigoriev I."/>
        </authorList>
    </citation>
    <scope>NUCLEOTIDE SEQUENCE</scope>
    <source>
        <strain evidence="3 5">CBS 304.34</strain>
    </source>
</reference>
<keyword evidence="4" id="KW-1185">Reference proteome</keyword>
<keyword evidence="1" id="KW-0175">Coiled coil</keyword>
<dbReference type="EMBL" id="MU003721">
    <property type="protein sequence ID" value="KAF2802796.1"/>
    <property type="molecule type" value="Genomic_DNA"/>
</dbReference>
<feature type="compositionally biased region" description="Basic and acidic residues" evidence="2">
    <location>
        <begin position="152"/>
        <end position="169"/>
    </location>
</feature>
<dbReference type="Proteomes" id="UP000504636">
    <property type="component" value="Unplaced"/>
</dbReference>
<evidence type="ECO:0000256" key="1">
    <source>
        <dbReference type="SAM" id="Coils"/>
    </source>
</evidence>
<feature type="compositionally biased region" description="Polar residues" evidence="2">
    <location>
        <begin position="171"/>
        <end position="203"/>
    </location>
</feature>
<dbReference type="GeneID" id="54467118"/>
<name>A0A6A6Y1V6_9PEZI</name>
<organism evidence="3">
    <name type="scientific">Mytilinidion resinicola</name>
    <dbReference type="NCBI Taxonomy" id="574789"/>
    <lineage>
        <taxon>Eukaryota</taxon>
        <taxon>Fungi</taxon>
        <taxon>Dikarya</taxon>
        <taxon>Ascomycota</taxon>
        <taxon>Pezizomycotina</taxon>
        <taxon>Dothideomycetes</taxon>
        <taxon>Pleosporomycetidae</taxon>
        <taxon>Mytilinidiales</taxon>
        <taxon>Mytilinidiaceae</taxon>
        <taxon>Mytilinidion</taxon>
    </lineage>
</organism>
<dbReference type="RefSeq" id="XP_033569760.1">
    <property type="nucleotide sequence ID" value="XM_033726225.1"/>
</dbReference>
<protein>
    <submittedName>
        <fullName evidence="3 5">Uncharacterized protein</fullName>
    </submittedName>
</protein>
<feature type="region of interest" description="Disordered" evidence="2">
    <location>
        <begin position="133"/>
        <end position="390"/>
    </location>
</feature>
<feature type="compositionally biased region" description="Low complexity" evidence="2">
    <location>
        <begin position="140"/>
        <end position="151"/>
    </location>
</feature>
<feature type="coiled-coil region" evidence="1">
    <location>
        <begin position="455"/>
        <end position="482"/>
    </location>
</feature>